<evidence type="ECO:0000313" key="8">
    <source>
        <dbReference type="EMBL" id="MBB4888362.1"/>
    </source>
</evidence>
<reference evidence="8 9" key="1">
    <citation type="submission" date="2020-08" db="EMBL/GenBank/DDBJ databases">
        <title>Genomic Encyclopedia of Type Strains, Phase III (KMG-III): the genomes of soil and plant-associated and newly described type strains.</title>
        <authorList>
            <person name="Whitman W."/>
        </authorList>
    </citation>
    <scope>NUCLEOTIDE SEQUENCE [LARGE SCALE GENOMIC DNA]</scope>
    <source>
        <strain evidence="8 9">CECT 3265</strain>
    </source>
</reference>
<feature type="domain" description="3-hydroxyacyl-CoA dehydrogenase NAD binding" evidence="7">
    <location>
        <begin position="16"/>
        <end position="198"/>
    </location>
</feature>
<evidence type="ECO:0000256" key="3">
    <source>
        <dbReference type="ARBA" id="ARBA00023002"/>
    </source>
</evidence>
<feature type="binding site" evidence="5">
    <location>
        <begin position="21"/>
        <end position="26"/>
    </location>
    <ligand>
        <name>NAD(+)</name>
        <dbReference type="ChEBI" id="CHEBI:57540"/>
    </ligand>
</feature>
<feature type="domain" description="3-hydroxyacyl-CoA dehydrogenase C-terminal" evidence="6">
    <location>
        <begin position="201"/>
        <end position="297"/>
    </location>
</feature>
<protein>
    <submittedName>
        <fullName evidence="8">3-hydroxybutyryl-CoA dehydrogenase</fullName>
        <ecNumber evidence="8">1.1.1.157</ecNumber>
    </submittedName>
</protein>
<keyword evidence="5" id="KW-0520">NAD</keyword>
<evidence type="ECO:0000256" key="5">
    <source>
        <dbReference type="PIRSR" id="PIRSR000105-2"/>
    </source>
</evidence>
<evidence type="ECO:0000259" key="6">
    <source>
        <dbReference type="Pfam" id="PF00725"/>
    </source>
</evidence>
<accession>A0A7W7PG15</accession>
<dbReference type="EMBL" id="JACHJG010000009">
    <property type="protein sequence ID" value="MBB4888362.1"/>
    <property type="molecule type" value="Genomic_DNA"/>
</dbReference>
<dbReference type="InterPro" id="IPR036291">
    <property type="entry name" value="NAD(P)-bd_dom_sf"/>
</dbReference>
<feature type="binding site" evidence="5">
    <location>
        <position position="158"/>
    </location>
    <ligand>
        <name>NAD(+)</name>
        <dbReference type="ChEBI" id="CHEBI:57540"/>
    </ligand>
</feature>
<dbReference type="Pfam" id="PF00725">
    <property type="entry name" value="3HCDH"/>
    <property type="match status" value="1"/>
</dbReference>
<dbReference type="InterPro" id="IPR006108">
    <property type="entry name" value="3HC_DH_C"/>
</dbReference>
<dbReference type="PANTHER" id="PTHR48075:SF5">
    <property type="entry name" value="3-HYDROXYBUTYRYL-COA DEHYDROGENASE"/>
    <property type="match status" value="1"/>
</dbReference>
<dbReference type="InterPro" id="IPR013328">
    <property type="entry name" value="6PGD_dom2"/>
</dbReference>
<dbReference type="InterPro" id="IPR006176">
    <property type="entry name" value="3-OHacyl-CoA_DH_NAD-bd"/>
</dbReference>
<feature type="binding site" evidence="5">
    <location>
        <position position="44"/>
    </location>
    <ligand>
        <name>NAD(+)</name>
        <dbReference type="ChEBI" id="CHEBI:57540"/>
    </ligand>
</feature>
<dbReference type="Gene3D" id="3.40.50.720">
    <property type="entry name" value="NAD(P)-binding Rossmann-like Domain"/>
    <property type="match status" value="1"/>
</dbReference>
<dbReference type="GO" id="GO:0070403">
    <property type="term" value="F:NAD+ binding"/>
    <property type="evidence" value="ECO:0007669"/>
    <property type="project" value="InterPro"/>
</dbReference>
<keyword evidence="3 8" id="KW-0560">Oxidoreductase</keyword>
<keyword evidence="9" id="KW-1185">Reference proteome</keyword>
<evidence type="ECO:0000256" key="1">
    <source>
        <dbReference type="ARBA" id="ARBA00005086"/>
    </source>
</evidence>
<evidence type="ECO:0000256" key="2">
    <source>
        <dbReference type="ARBA" id="ARBA00009463"/>
    </source>
</evidence>
<feature type="binding site" evidence="5">
    <location>
        <position position="289"/>
    </location>
    <ligand>
        <name>NAD(+)</name>
        <dbReference type="ChEBI" id="CHEBI:57540"/>
    </ligand>
</feature>
<dbReference type="GO" id="GO:0006631">
    <property type="term" value="P:fatty acid metabolic process"/>
    <property type="evidence" value="ECO:0007669"/>
    <property type="project" value="InterPro"/>
</dbReference>
<comment type="caution">
    <text evidence="8">The sequence shown here is derived from an EMBL/GenBank/DDBJ whole genome shotgun (WGS) entry which is preliminary data.</text>
</comment>
<feature type="binding site" evidence="5">
    <location>
        <position position="107"/>
    </location>
    <ligand>
        <name>NAD(+)</name>
        <dbReference type="ChEBI" id="CHEBI:57540"/>
    </ligand>
</feature>
<dbReference type="AlphaFoldDB" id="A0A7W7PG15"/>
<name>A0A7W7PG15_STRNE</name>
<dbReference type="RefSeq" id="WP_308433548.1">
    <property type="nucleotide sequence ID" value="NZ_BMRW01000007.1"/>
</dbReference>
<dbReference type="Pfam" id="PF02737">
    <property type="entry name" value="3HCDH_N"/>
    <property type="match status" value="1"/>
</dbReference>
<dbReference type="SUPFAM" id="SSF48179">
    <property type="entry name" value="6-phosphogluconate dehydrogenase C-terminal domain-like"/>
    <property type="match status" value="1"/>
</dbReference>
<feature type="binding site" evidence="5">
    <location>
        <position position="112"/>
    </location>
    <ligand>
        <name>NAD(+)</name>
        <dbReference type="ChEBI" id="CHEBI:57540"/>
    </ligand>
</feature>
<dbReference type="PIRSF" id="PIRSF000105">
    <property type="entry name" value="HCDH"/>
    <property type="match status" value="1"/>
</dbReference>
<evidence type="ECO:0000259" key="7">
    <source>
        <dbReference type="Pfam" id="PF02737"/>
    </source>
</evidence>
<dbReference type="GO" id="GO:0008691">
    <property type="term" value="F:3-hydroxybutyryl-CoA dehydrogenase activity"/>
    <property type="evidence" value="ECO:0007669"/>
    <property type="project" value="UniProtKB-EC"/>
</dbReference>
<organism evidence="8 9">
    <name type="scientific">Streptomyces netropsis</name>
    <name type="common">Streptoverticillium netropsis</name>
    <dbReference type="NCBI Taxonomy" id="55404"/>
    <lineage>
        <taxon>Bacteria</taxon>
        <taxon>Bacillati</taxon>
        <taxon>Actinomycetota</taxon>
        <taxon>Actinomycetes</taxon>
        <taxon>Kitasatosporales</taxon>
        <taxon>Streptomycetaceae</taxon>
        <taxon>Streptomyces</taxon>
    </lineage>
</organism>
<dbReference type="InterPro" id="IPR008927">
    <property type="entry name" value="6-PGluconate_DH-like_C_sf"/>
</dbReference>
<evidence type="ECO:0000256" key="4">
    <source>
        <dbReference type="PIRSR" id="PIRSR000105-1"/>
    </source>
</evidence>
<dbReference type="SUPFAM" id="SSF51735">
    <property type="entry name" value="NAD(P)-binding Rossmann-fold domains"/>
    <property type="match status" value="1"/>
</dbReference>
<dbReference type="Proteomes" id="UP000556436">
    <property type="component" value="Unassembled WGS sequence"/>
</dbReference>
<dbReference type="PANTHER" id="PTHR48075">
    <property type="entry name" value="3-HYDROXYACYL-COA DEHYDROGENASE FAMILY PROTEIN"/>
    <property type="match status" value="1"/>
</dbReference>
<dbReference type="Gene3D" id="1.10.1040.10">
    <property type="entry name" value="N-(1-d-carboxylethyl)-l-norvaline Dehydrogenase, domain 2"/>
    <property type="match status" value="1"/>
</dbReference>
<feature type="site" description="Important for catalytic activity" evidence="4">
    <location>
        <position position="155"/>
    </location>
</feature>
<sequence>MGEHQNTASTMAAGATVGVVGAGTMGIGVAQCFAEAGHPVVLVDPVPEALGAGPARLRAGIRMAHLLRRRDGLRAPAGAARPEDRVTWSADLADLAPALFVVECAREKESLKEEILRRLDEVCGPDTVFASCTSCIPITRLGSFTGRPDRVIGTHFMNPAPLKDAVEVVRAPKTSDHTLELTTAVLAGIGKRPLVVRDAPGFVTNRVLMLTLNEAATVLGEGTADAGTVDRIFQDCFGHPMGPLRTADLIGLDTVLDSLEVLREHTGDERFRPCDLLARLVAEGRTGRKAGGGFYPYAQHQRVERGEIRHG</sequence>
<comment type="pathway">
    <text evidence="1">Lipid metabolism; butanoate metabolism.</text>
</comment>
<dbReference type="InterPro" id="IPR022694">
    <property type="entry name" value="3-OHacyl-CoA_DH"/>
</dbReference>
<proteinExistence type="inferred from homology"/>
<feature type="binding site" evidence="5">
    <location>
        <position position="134"/>
    </location>
    <ligand>
        <name>NAD(+)</name>
        <dbReference type="ChEBI" id="CHEBI:57540"/>
    </ligand>
</feature>
<dbReference type="EC" id="1.1.1.157" evidence="8"/>
<evidence type="ECO:0000313" key="9">
    <source>
        <dbReference type="Proteomes" id="UP000556436"/>
    </source>
</evidence>
<gene>
    <name evidence="8" type="ORF">FHS38_004431</name>
</gene>
<comment type="similarity">
    <text evidence="2">Belongs to the 3-hydroxyacyl-CoA dehydrogenase family.</text>
</comment>